<feature type="transmembrane region" description="Helical" evidence="1">
    <location>
        <begin position="30"/>
        <end position="51"/>
    </location>
</feature>
<sequence length="102" mass="12039">MLRTVIHYGFHFVVPLFIALIFFPRQWKKVYLVFLGTMFIDLDHLFANPIFNPNRCSIGFHFLHSVYAIIGYGLLLVPKKTRIIGLALLWHILTDQLDCWMM</sequence>
<gene>
    <name evidence="2" type="ORF">ACFSR1_22960</name>
</gene>
<dbReference type="Pfam" id="PF19617">
    <property type="entry name" value="DUF6122"/>
    <property type="match status" value="1"/>
</dbReference>
<feature type="transmembrane region" description="Helical" evidence="1">
    <location>
        <begin position="57"/>
        <end position="77"/>
    </location>
</feature>
<protein>
    <submittedName>
        <fullName evidence="2">DUF6122 family protein</fullName>
    </submittedName>
</protein>
<organism evidence="2 3">
    <name type="scientific">Aquimarina rubra</name>
    <dbReference type="NCBI Taxonomy" id="1920033"/>
    <lineage>
        <taxon>Bacteria</taxon>
        <taxon>Pseudomonadati</taxon>
        <taxon>Bacteroidota</taxon>
        <taxon>Flavobacteriia</taxon>
        <taxon>Flavobacteriales</taxon>
        <taxon>Flavobacteriaceae</taxon>
        <taxon>Aquimarina</taxon>
    </lineage>
</organism>
<keyword evidence="1" id="KW-0472">Membrane</keyword>
<proteinExistence type="predicted"/>
<keyword evidence="1" id="KW-0812">Transmembrane</keyword>
<evidence type="ECO:0000313" key="2">
    <source>
        <dbReference type="EMBL" id="MFD2565554.1"/>
    </source>
</evidence>
<evidence type="ECO:0000313" key="3">
    <source>
        <dbReference type="Proteomes" id="UP001597319"/>
    </source>
</evidence>
<dbReference type="Proteomes" id="UP001597319">
    <property type="component" value="Unassembled WGS sequence"/>
</dbReference>
<accession>A0ABW5LLZ5</accession>
<keyword evidence="3" id="KW-1185">Reference proteome</keyword>
<comment type="caution">
    <text evidence="2">The sequence shown here is derived from an EMBL/GenBank/DDBJ whole genome shotgun (WGS) entry which is preliminary data.</text>
</comment>
<dbReference type="EMBL" id="JBHULE010000035">
    <property type="protein sequence ID" value="MFD2565554.1"/>
    <property type="molecule type" value="Genomic_DNA"/>
</dbReference>
<name>A0ABW5LLZ5_9FLAO</name>
<dbReference type="RefSeq" id="WP_378295363.1">
    <property type="nucleotide sequence ID" value="NZ_JBHULE010000035.1"/>
</dbReference>
<reference evidence="3" key="1">
    <citation type="journal article" date="2019" name="Int. J. Syst. Evol. Microbiol.">
        <title>The Global Catalogue of Microorganisms (GCM) 10K type strain sequencing project: providing services to taxonomists for standard genome sequencing and annotation.</title>
        <authorList>
            <consortium name="The Broad Institute Genomics Platform"/>
            <consortium name="The Broad Institute Genome Sequencing Center for Infectious Disease"/>
            <person name="Wu L."/>
            <person name="Ma J."/>
        </authorList>
    </citation>
    <scope>NUCLEOTIDE SEQUENCE [LARGE SCALE GENOMIC DNA]</scope>
    <source>
        <strain evidence="3">KCTC 52274</strain>
    </source>
</reference>
<dbReference type="InterPro" id="IPR046125">
    <property type="entry name" value="DUF6122"/>
</dbReference>
<feature type="transmembrane region" description="Helical" evidence="1">
    <location>
        <begin position="6"/>
        <end position="23"/>
    </location>
</feature>
<keyword evidence="1" id="KW-1133">Transmembrane helix</keyword>
<evidence type="ECO:0000256" key="1">
    <source>
        <dbReference type="SAM" id="Phobius"/>
    </source>
</evidence>